<gene>
    <name evidence="1" type="ORF">FLP_00560</name>
</gene>
<keyword evidence="2" id="KW-1185">Reference proteome</keyword>
<organism evidence="1 2">
    <name type="scientific">Flavobacterium piscis</name>
    <dbReference type="NCBI Taxonomy" id="1114874"/>
    <lineage>
        <taxon>Bacteria</taxon>
        <taxon>Pseudomonadati</taxon>
        <taxon>Bacteroidota</taxon>
        <taxon>Flavobacteriia</taxon>
        <taxon>Flavobacteriales</taxon>
        <taxon>Flavobacteriaceae</taxon>
        <taxon>Flavobacterium</taxon>
    </lineage>
</organism>
<reference evidence="2" key="1">
    <citation type="submission" date="2016-03" db="EMBL/GenBank/DDBJ databases">
        <title>Draft genome sequence of Paenibacillus glacialis DSM 22343.</title>
        <authorList>
            <person name="Shin S.-K."/>
            <person name="Yi H."/>
        </authorList>
    </citation>
    <scope>NUCLEOTIDE SEQUENCE [LARGE SCALE GENOMIC DNA]</scope>
    <source>
        <strain evidence="2">CCUG 60099</strain>
    </source>
</reference>
<evidence type="ECO:0000313" key="2">
    <source>
        <dbReference type="Proteomes" id="UP000093343"/>
    </source>
</evidence>
<name>A0ABX2XPN7_9FLAO</name>
<sequence>MAPIEDNGRYFLFKKLLIIILRNFCLLGLNVQFSGIIQGFSGAIAPIASLVCSENPFGRDLAQKIAT</sequence>
<dbReference type="Proteomes" id="UP000093343">
    <property type="component" value="Unassembled WGS sequence"/>
</dbReference>
<accession>A0ABX2XPN7</accession>
<protein>
    <recommendedName>
        <fullName evidence="3">MFS transporter</fullName>
    </recommendedName>
</protein>
<proteinExistence type="predicted"/>
<evidence type="ECO:0000313" key="1">
    <source>
        <dbReference type="EMBL" id="OCB78232.1"/>
    </source>
</evidence>
<comment type="caution">
    <text evidence="1">The sequence shown here is derived from an EMBL/GenBank/DDBJ whole genome shotgun (WGS) entry which is preliminary data.</text>
</comment>
<dbReference type="EMBL" id="LVEN01000001">
    <property type="protein sequence ID" value="OCB78232.1"/>
    <property type="molecule type" value="Genomic_DNA"/>
</dbReference>
<evidence type="ECO:0008006" key="3">
    <source>
        <dbReference type="Google" id="ProtNLM"/>
    </source>
</evidence>